<evidence type="ECO:0000256" key="4">
    <source>
        <dbReference type="ARBA" id="ARBA00022980"/>
    </source>
</evidence>
<dbReference type="InterPro" id="IPR000244">
    <property type="entry name" value="Ribosomal_bL9"/>
</dbReference>
<evidence type="ECO:0000313" key="9">
    <source>
        <dbReference type="EMBL" id="MBA5630277.1"/>
    </source>
</evidence>
<name>A0A838ZTH1_9FLAO</name>
<keyword evidence="3 7" id="KW-0694">RNA-binding</keyword>
<dbReference type="InterPro" id="IPR036935">
    <property type="entry name" value="Ribosomal_bL9_N_sf"/>
</dbReference>
<dbReference type="SUPFAM" id="SSF55653">
    <property type="entry name" value="Ribosomal protein L9 C-domain"/>
    <property type="match status" value="1"/>
</dbReference>
<evidence type="ECO:0000256" key="5">
    <source>
        <dbReference type="ARBA" id="ARBA00023274"/>
    </source>
</evidence>
<evidence type="ECO:0000256" key="2">
    <source>
        <dbReference type="ARBA" id="ARBA00022730"/>
    </source>
</evidence>
<dbReference type="GO" id="GO:0006412">
    <property type="term" value="P:translation"/>
    <property type="evidence" value="ECO:0007669"/>
    <property type="project" value="UniProtKB-UniRule"/>
</dbReference>
<comment type="similarity">
    <text evidence="1 7">Belongs to the bacterial ribosomal protein bL9 family.</text>
</comment>
<dbReference type="InterPro" id="IPR020070">
    <property type="entry name" value="Ribosomal_bL9_N"/>
</dbReference>
<dbReference type="NCBIfam" id="TIGR00158">
    <property type="entry name" value="L9"/>
    <property type="match status" value="1"/>
</dbReference>
<dbReference type="Gene3D" id="3.10.430.100">
    <property type="entry name" value="Ribosomal protein L9, C-terminal domain"/>
    <property type="match status" value="1"/>
</dbReference>
<dbReference type="GO" id="GO:1990904">
    <property type="term" value="C:ribonucleoprotein complex"/>
    <property type="evidence" value="ECO:0007669"/>
    <property type="project" value="UniProtKB-KW"/>
</dbReference>
<evidence type="ECO:0000313" key="10">
    <source>
        <dbReference type="Proteomes" id="UP000552241"/>
    </source>
</evidence>
<evidence type="ECO:0000256" key="3">
    <source>
        <dbReference type="ARBA" id="ARBA00022884"/>
    </source>
</evidence>
<evidence type="ECO:0000256" key="6">
    <source>
        <dbReference type="ARBA" id="ARBA00035292"/>
    </source>
</evidence>
<dbReference type="InterPro" id="IPR036791">
    <property type="entry name" value="Ribosomal_bL9_C_sf"/>
</dbReference>
<dbReference type="AlphaFoldDB" id="A0A838ZTH1"/>
<dbReference type="PANTHER" id="PTHR21368">
    <property type="entry name" value="50S RIBOSOMAL PROTEIN L9"/>
    <property type="match status" value="1"/>
</dbReference>
<protein>
    <recommendedName>
        <fullName evidence="6 7">Large ribosomal subunit protein bL9</fullName>
    </recommendedName>
</protein>
<dbReference type="Gene3D" id="3.40.5.10">
    <property type="entry name" value="Ribosomal protein L9, N-terminal domain"/>
    <property type="match status" value="1"/>
</dbReference>
<dbReference type="PROSITE" id="PS00651">
    <property type="entry name" value="RIBOSOMAL_L9"/>
    <property type="match status" value="1"/>
</dbReference>
<dbReference type="GO" id="GO:0005840">
    <property type="term" value="C:ribosome"/>
    <property type="evidence" value="ECO:0007669"/>
    <property type="project" value="UniProtKB-KW"/>
</dbReference>
<evidence type="ECO:0000256" key="7">
    <source>
        <dbReference type="HAMAP-Rule" id="MF_00503"/>
    </source>
</evidence>
<keyword evidence="4 7" id="KW-0689">Ribosomal protein</keyword>
<evidence type="ECO:0000259" key="8">
    <source>
        <dbReference type="PROSITE" id="PS00651"/>
    </source>
</evidence>
<accession>A0A838ZTH1</accession>
<dbReference type="Pfam" id="PF01281">
    <property type="entry name" value="Ribosomal_L9_N"/>
    <property type="match status" value="1"/>
</dbReference>
<dbReference type="HAMAP" id="MF_00503">
    <property type="entry name" value="Ribosomal_bL9"/>
    <property type="match status" value="1"/>
</dbReference>
<keyword evidence="2 7" id="KW-0699">rRNA-binding</keyword>
<dbReference type="GO" id="GO:0003735">
    <property type="term" value="F:structural constituent of ribosome"/>
    <property type="evidence" value="ECO:0007669"/>
    <property type="project" value="InterPro"/>
</dbReference>
<dbReference type="EMBL" id="JACDZE010000004">
    <property type="protein sequence ID" value="MBA5630277.1"/>
    <property type="molecule type" value="Genomic_DNA"/>
</dbReference>
<dbReference type="InterPro" id="IPR009027">
    <property type="entry name" value="Ribosomal_bL9/RNase_H1_N"/>
</dbReference>
<keyword evidence="5 7" id="KW-0687">Ribonucleoprotein</keyword>
<dbReference type="Pfam" id="PF03948">
    <property type="entry name" value="Ribosomal_L9_C"/>
    <property type="match status" value="1"/>
</dbReference>
<dbReference type="Proteomes" id="UP000552241">
    <property type="component" value="Unassembled WGS sequence"/>
</dbReference>
<gene>
    <name evidence="7" type="primary">rplI</name>
    <name evidence="9" type="ORF">HU137_10885</name>
</gene>
<dbReference type="SUPFAM" id="SSF55658">
    <property type="entry name" value="L9 N-domain-like"/>
    <property type="match status" value="1"/>
</dbReference>
<reference evidence="9 10" key="1">
    <citation type="submission" date="2020-07" db="EMBL/GenBank/DDBJ databases">
        <title>Moheibacter lacus sp. nov., a member of the family Flavobacteriaceae isolated from freshwater lake sediment.</title>
        <authorList>
            <person name="Liu Y."/>
        </authorList>
    </citation>
    <scope>NUCLEOTIDE SEQUENCE [LARGE SCALE GENOMIC DNA]</scope>
    <source>
        <strain evidence="9 10">BDHS18</strain>
    </source>
</reference>
<dbReference type="InterPro" id="IPR020069">
    <property type="entry name" value="Ribosomal_bL9_C"/>
</dbReference>
<organism evidence="9 10">
    <name type="scientific">Moheibacter lacus</name>
    <dbReference type="NCBI Taxonomy" id="2745851"/>
    <lineage>
        <taxon>Bacteria</taxon>
        <taxon>Pseudomonadati</taxon>
        <taxon>Bacteroidota</taxon>
        <taxon>Flavobacteriia</taxon>
        <taxon>Flavobacteriales</taxon>
        <taxon>Weeksellaceae</taxon>
        <taxon>Moheibacter</taxon>
    </lineage>
</organism>
<dbReference type="GO" id="GO:0019843">
    <property type="term" value="F:rRNA binding"/>
    <property type="evidence" value="ECO:0007669"/>
    <property type="project" value="UniProtKB-UniRule"/>
</dbReference>
<feature type="domain" description="Ribosomal protein L9" evidence="8">
    <location>
        <begin position="13"/>
        <end position="40"/>
    </location>
</feature>
<comment type="caution">
    <text evidence="9">The sequence shown here is derived from an EMBL/GenBank/DDBJ whole genome shotgun (WGS) entry which is preliminary data.</text>
</comment>
<dbReference type="InterPro" id="IPR020594">
    <property type="entry name" value="Ribosomal_bL9_bac/chp"/>
</dbReference>
<evidence type="ECO:0000256" key="1">
    <source>
        <dbReference type="ARBA" id="ARBA00010605"/>
    </source>
</evidence>
<comment type="function">
    <text evidence="7">Binds to the 23S rRNA.</text>
</comment>
<keyword evidence="10" id="KW-1185">Reference proteome</keyword>
<proteinExistence type="inferred from homology"/>
<sequence>MDIILKQDVENLGFEFEIVSVKPGYARNFLIPNGKAVIATAKQREELAKVLETRKAEEASLIAAANEKSAKLNGLEVKIDAKVGSGDKLFGSVNNGDLAEALNKAGVEIEKKNIKIPGNTIKRLGKNVAKIRFHREVEVDFEFEIVADQESIQRAEAAAKAKAEVARMDAERAANANKTDDSGFNYDNPLFEKKPKVEEVVEAKVEEVSTETETPSEEA</sequence>